<evidence type="ECO:0000259" key="4">
    <source>
        <dbReference type="Pfam" id="PF08164"/>
    </source>
</evidence>
<evidence type="ECO:0000256" key="1">
    <source>
        <dbReference type="ARBA" id="ARBA00008966"/>
    </source>
</evidence>
<dbReference type="InterPro" id="IPR025160">
    <property type="entry name" value="AATF"/>
</dbReference>
<feature type="domain" description="Apoptosis-antagonizing transcription factor C-terminal" evidence="4">
    <location>
        <begin position="439"/>
        <end position="523"/>
    </location>
</feature>
<keyword evidence="7" id="KW-1185">Reference proteome</keyword>
<evidence type="ECO:0000256" key="2">
    <source>
        <dbReference type="ARBA" id="ARBA00013850"/>
    </source>
</evidence>
<dbReference type="PANTHER" id="PTHR15565:SF0">
    <property type="entry name" value="PROTEIN AATF"/>
    <property type="match status" value="1"/>
</dbReference>
<reference evidence="6" key="1">
    <citation type="submission" date="2020-05" db="EMBL/GenBank/DDBJ databases">
        <title>Phylogenomic resolution of chytrid fungi.</title>
        <authorList>
            <person name="Stajich J.E."/>
            <person name="Amses K."/>
            <person name="Simmons R."/>
            <person name="Seto K."/>
            <person name="Myers J."/>
            <person name="Bonds A."/>
            <person name="Quandt C.A."/>
            <person name="Barry K."/>
            <person name="Liu P."/>
            <person name="Grigoriev I."/>
            <person name="Longcore J.E."/>
            <person name="James T.Y."/>
        </authorList>
    </citation>
    <scope>NUCLEOTIDE SEQUENCE</scope>
    <source>
        <strain evidence="6">JEL0379</strain>
    </source>
</reference>
<dbReference type="PANTHER" id="PTHR15565">
    <property type="entry name" value="AATF PROTEIN APOPTOSIS ANTAGONIZING TRANSCRIPTION FACTOR"/>
    <property type="match status" value="1"/>
</dbReference>
<proteinExistence type="inferred from homology"/>
<dbReference type="EMBL" id="JADGJQ010000137">
    <property type="protein sequence ID" value="KAJ3167514.1"/>
    <property type="molecule type" value="Genomic_DNA"/>
</dbReference>
<feature type="region of interest" description="Disordered" evidence="3">
    <location>
        <begin position="1"/>
        <end position="46"/>
    </location>
</feature>
<evidence type="ECO:0000259" key="5">
    <source>
        <dbReference type="Pfam" id="PF13339"/>
    </source>
</evidence>
<dbReference type="Proteomes" id="UP001212152">
    <property type="component" value="Unassembled WGS sequence"/>
</dbReference>
<feature type="domain" description="AATF leucine zipper-containing" evidence="5">
    <location>
        <begin position="207"/>
        <end position="353"/>
    </location>
</feature>
<dbReference type="InterPro" id="IPR039223">
    <property type="entry name" value="AATF/Bfr2"/>
</dbReference>
<dbReference type="GO" id="GO:0005730">
    <property type="term" value="C:nucleolus"/>
    <property type="evidence" value="ECO:0007669"/>
    <property type="project" value="TreeGrafter"/>
</dbReference>
<feature type="region of interest" description="Disordered" evidence="3">
    <location>
        <begin position="80"/>
        <end position="181"/>
    </location>
</feature>
<gene>
    <name evidence="6" type="ORF">HDU87_001507</name>
</gene>
<dbReference type="Pfam" id="PF13339">
    <property type="entry name" value="AATF-Che1"/>
    <property type="match status" value="1"/>
</dbReference>
<feature type="compositionally biased region" description="Acidic residues" evidence="3">
    <location>
        <begin position="157"/>
        <end position="175"/>
    </location>
</feature>
<feature type="compositionally biased region" description="Acidic residues" evidence="3">
    <location>
        <begin position="90"/>
        <end position="150"/>
    </location>
</feature>
<evidence type="ECO:0000256" key="3">
    <source>
        <dbReference type="SAM" id="MobiDB-lite"/>
    </source>
</evidence>
<name>A0AAD5XLT5_9FUNG</name>
<protein>
    <recommendedName>
        <fullName evidence="2">Protein BFR2</fullName>
    </recommendedName>
</protein>
<evidence type="ECO:0000313" key="6">
    <source>
        <dbReference type="EMBL" id="KAJ3167514.1"/>
    </source>
</evidence>
<dbReference type="GO" id="GO:0000462">
    <property type="term" value="P:maturation of SSU-rRNA from tricistronic rRNA transcript (SSU-rRNA, 5.8S rRNA, LSU-rRNA)"/>
    <property type="evidence" value="ECO:0007669"/>
    <property type="project" value="TreeGrafter"/>
</dbReference>
<sequence>MSLQAFLKDLSSTTPVDFDPERDPADASGPADGSDDEAFAEGLETAADPRAHYVNVGRGSIRTRTGVELDDKKYAGKRVSRDSIFRAVNSEEEAEEEDEDDEESEDFSATEVDADAGLESDEIVGSSGDEDEAENDDASEGDSDEDEADDVDRGSSEEGDEQESESDADDDEQSESESNNRLAKELEQLEVEEKKLIKTMSASARADVEKGHHVRAQITLWDGLLDSRIRIQRAVNVANRFPKPDLHPAFAASSSDAQAAIDDASQELVALVDDLIDLRTALISQNPAVQPLYAEDSQLTIAPFSGERTESLKRKRDQEDPDALLEAVWADVQPLDAQFKPYRDQTIDKWNSKVQVATGIPLQKKFKAINQTVVSQINQILSDKPRLIKRSQLRRSDHLPLGQAAVEDAAADSAQANDETTDAHLANYDEEIFDDGDYYQQLLKELIESRITDADDAVLNGLKWAHFKSLKNKDKKKKRVDTKASKGRKIRFHVHEKLQNYMAPEPRGSWHDSMVDELFGGLLGQGVEHAAVVEEPVDEPAADGFRIM</sequence>
<organism evidence="6 7">
    <name type="scientific">Geranomyces variabilis</name>
    <dbReference type="NCBI Taxonomy" id="109894"/>
    <lineage>
        <taxon>Eukaryota</taxon>
        <taxon>Fungi</taxon>
        <taxon>Fungi incertae sedis</taxon>
        <taxon>Chytridiomycota</taxon>
        <taxon>Chytridiomycota incertae sedis</taxon>
        <taxon>Chytridiomycetes</taxon>
        <taxon>Spizellomycetales</taxon>
        <taxon>Powellomycetaceae</taxon>
        <taxon>Geranomyces</taxon>
    </lineage>
</organism>
<dbReference type="Pfam" id="PF08164">
    <property type="entry name" value="TRAUB"/>
    <property type="match status" value="1"/>
</dbReference>
<dbReference type="AlphaFoldDB" id="A0AAD5XLT5"/>
<dbReference type="InterPro" id="IPR012617">
    <property type="entry name" value="AATF_C"/>
</dbReference>
<comment type="similarity">
    <text evidence="1">Belongs to the AATF family.</text>
</comment>
<accession>A0AAD5XLT5</accession>
<comment type="caution">
    <text evidence="6">The sequence shown here is derived from an EMBL/GenBank/DDBJ whole genome shotgun (WGS) entry which is preliminary data.</text>
</comment>
<evidence type="ECO:0000313" key="7">
    <source>
        <dbReference type="Proteomes" id="UP001212152"/>
    </source>
</evidence>